<dbReference type="OrthoDB" id="9815326at2"/>
<protein>
    <submittedName>
        <fullName evidence="1">Predicted N-formylglutamate amidohydrolase</fullName>
    </submittedName>
</protein>
<dbReference type="InterPro" id="IPR011227">
    <property type="entry name" value="UCP029730"/>
</dbReference>
<proteinExistence type="predicted"/>
<dbReference type="PIRSF" id="PIRSF029730">
    <property type="entry name" value="UCP029730"/>
    <property type="match status" value="1"/>
</dbReference>
<dbReference type="GO" id="GO:0016787">
    <property type="term" value="F:hydrolase activity"/>
    <property type="evidence" value="ECO:0007669"/>
    <property type="project" value="UniProtKB-KW"/>
</dbReference>
<keyword evidence="1" id="KW-0378">Hydrolase</keyword>
<accession>A0A0K6HTL5</accession>
<keyword evidence="2" id="KW-1185">Reference proteome</keyword>
<evidence type="ECO:0000313" key="2">
    <source>
        <dbReference type="Proteomes" id="UP000183900"/>
    </source>
</evidence>
<gene>
    <name evidence="1" type="ORF">Ga0061067_103152</name>
</gene>
<name>A0A0K6HTL5_9HYPH</name>
<dbReference type="Gene3D" id="3.40.630.40">
    <property type="entry name" value="Zn-dependent exopeptidases"/>
    <property type="match status" value="1"/>
</dbReference>
<dbReference type="InterPro" id="IPR007709">
    <property type="entry name" value="N-FG_amidohydro"/>
</dbReference>
<dbReference type="EMBL" id="CYHE01000003">
    <property type="protein sequence ID" value="CUA94377.1"/>
    <property type="molecule type" value="Genomic_DNA"/>
</dbReference>
<dbReference type="RefSeq" id="WP_055454981.1">
    <property type="nucleotide sequence ID" value="NZ_CYHE01000003.1"/>
</dbReference>
<organism evidence="1 2">
    <name type="scientific">Pannonibacter indicus</name>
    <dbReference type="NCBI Taxonomy" id="466044"/>
    <lineage>
        <taxon>Bacteria</taxon>
        <taxon>Pseudomonadati</taxon>
        <taxon>Pseudomonadota</taxon>
        <taxon>Alphaproteobacteria</taxon>
        <taxon>Hyphomicrobiales</taxon>
        <taxon>Stappiaceae</taxon>
        <taxon>Pannonibacter</taxon>
    </lineage>
</organism>
<dbReference type="Proteomes" id="UP000183900">
    <property type="component" value="Unassembled WGS sequence"/>
</dbReference>
<dbReference type="AlphaFoldDB" id="A0A0K6HTL5"/>
<dbReference type="SUPFAM" id="SSF53187">
    <property type="entry name" value="Zn-dependent exopeptidases"/>
    <property type="match status" value="1"/>
</dbReference>
<dbReference type="Pfam" id="PF05013">
    <property type="entry name" value="FGase"/>
    <property type="match status" value="1"/>
</dbReference>
<sequence length="268" mass="29044">MGQAGEPQPEHGTGAAISIENRQGQSDFVLLVDHASNVIPPEYGDLGLSAEARVAHIAWDPGALGTAREMARLLDAPLIYPQVSRLIIDCNRQHDAHDLIPAVSETTRIPGNENLTERERQKRIALAHAPFHAAAEALLAERDARGQASIVVSVHTYTPVYKGVSRPWEIGIIAAQDRRLADFLIRELEAEGGLTVGDNEPYSPADGVYYTVNRHGESQGRACVMIEVRNNELVTAEQEREWGARLARILEAARARIGLSGGKGSGNA</sequence>
<evidence type="ECO:0000313" key="1">
    <source>
        <dbReference type="EMBL" id="CUA94377.1"/>
    </source>
</evidence>
<reference evidence="2" key="1">
    <citation type="submission" date="2015-08" db="EMBL/GenBank/DDBJ databases">
        <authorList>
            <person name="Varghese N."/>
        </authorList>
    </citation>
    <scope>NUCLEOTIDE SEQUENCE [LARGE SCALE GENOMIC DNA]</scope>
    <source>
        <strain evidence="2">DSM 23407</strain>
    </source>
</reference>